<reference evidence="1 2" key="1">
    <citation type="journal article" date="2007" name="Nature">
        <title>Evolution of genes and genomes on the Drosophila phylogeny.</title>
        <authorList>
            <consortium name="Drosophila 12 Genomes Consortium"/>
            <person name="Clark A.G."/>
            <person name="Eisen M.B."/>
            <person name="Smith D.R."/>
            <person name="Bergman C.M."/>
            <person name="Oliver B."/>
            <person name="Markow T.A."/>
            <person name="Kaufman T.C."/>
            <person name="Kellis M."/>
            <person name="Gelbart W."/>
            <person name="Iyer V.N."/>
            <person name="Pollard D.A."/>
            <person name="Sackton T.B."/>
            <person name="Larracuente A.M."/>
            <person name="Singh N.D."/>
            <person name="Abad J.P."/>
            <person name="Abt D.N."/>
            <person name="Adryan B."/>
            <person name="Aguade M."/>
            <person name="Akashi H."/>
            <person name="Anderson W.W."/>
            <person name="Aquadro C.F."/>
            <person name="Ardell D.H."/>
            <person name="Arguello R."/>
            <person name="Artieri C.G."/>
            <person name="Barbash D.A."/>
            <person name="Barker D."/>
            <person name="Barsanti P."/>
            <person name="Batterham P."/>
            <person name="Batzoglou S."/>
            <person name="Begun D."/>
            <person name="Bhutkar A."/>
            <person name="Blanco E."/>
            <person name="Bosak S.A."/>
            <person name="Bradley R.K."/>
            <person name="Brand A.D."/>
            <person name="Brent M.R."/>
            <person name="Brooks A.N."/>
            <person name="Brown R.H."/>
            <person name="Butlin R.K."/>
            <person name="Caggese C."/>
            <person name="Calvi B.R."/>
            <person name="Bernardo de Carvalho A."/>
            <person name="Caspi A."/>
            <person name="Castrezana S."/>
            <person name="Celniker S.E."/>
            <person name="Chang J.L."/>
            <person name="Chapple C."/>
            <person name="Chatterji S."/>
            <person name="Chinwalla A."/>
            <person name="Civetta A."/>
            <person name="Clifton S.W."/>
            <person name="Comeron J.M."/>
            <person name="Costello J.C."/>
            <person name="Coyne J.A."/>
            <person name="Daub J."/>
            <person name="David R.G."/>
            <person name="Delcher A.L."/>
            <person name="Delehaunty K."/>
            <person name="Do C.B."/>
            <person name="Ebling H."/>
            <person name="Edwards K."/>
            <person name="Eickbush T."/>
            <person name="Evans J.D."/>
            <person name="Filipski A."/>
            <person name="Findeiss S."/>
            <person name="Freyhult E."/>
            <person name="Fulton L."/>
            <person name="Fulton R."/>
            <person name="Garcia A.C."/>
            <person name="Gardiner A."/>
            <person name="Garfield D.A."/>
            <person name="Garvin B.E."/>
            <person name="Gibson G."/>
            <person name="Gilbert D."/>
            <person name="Gnerre S."/>
            <person name="Godfrey J."/>
            <person name="Good R."/>
            <person name="Gotea V."/>
            <person name="Gravely B."/>
            <person name="Greenberg A.J."/>
            <person name="Griffiths-Jones S."/>
            <person name="Gross S."/>
            <person name="Guigo R."/>
            <person name="Gustafson E.A."/>
            <person name="Haerty W."/>
            <person name="Hahn M.W."/>
            <person name="Halligan D.L."/>
            <person name="Halpern A.L."/>
            <person name="Halter G.M."/>
            <person name="Han M.V."/>
            <person name="Heger A."/>
            <person name="Hillier L."/>
            <person name="Hinrichs A.S."/>
            <person name="Holmes I."/>
            <person name="Hoskins R.A."/>
            <person name="Hubisz M.J."/>
            <person name="Hultmark D."/>
            <person name="Huntley M.A."/>
            <person name="Jaffe D.B."/>
            <person name="Jagadeeshan S."/>
            <person name="Jeck W.R."/>
            <person name="Johnson J."/>
            <person name="Jones C.D."/>
            <person name="Jordan W.C."/>
            <person name="Karpen G.H."/>
            <person name="Kataoka E."/>
            <person name="Keightley P.D."/>
            <person name="Kheradpour P."/>
            <person name="Kirkness E.F."/>
            <person name="Koerich L.B."/>
            <person name="Kristiansen K."/>
            <person name="Kudrna D."/>
            <person name="Kulathinal R.J."/>
            <person name="Kumar S."/>
            <person name="Kwok R."/>
            <person name="Lander E."/>
            <person name="Langley C.H."/>
            <person name="Lapoint R."/>
            <person name="Lazzaro B.P."/>
            <person name="Lee S.J."/>
            <person name="Levesque L."/>
            <person name="Li R."/>
            <person name="Lin C.F."/>
            <person name="Lin M.F."/>
            <person name="Lindblad-Toh K."/>
            <person name="Llopart A."/>
            <person name="Long M."/>
            <person name="Low L."/>
            <person name="Lozovsky E."/>
            <person name="Lu J."/>
            <person name="Luo M."/>
            <person name="Machado C.A."/>
            <person name="Makalowski W."/>
            <person name="Marzo M."/>
            <person name="Matsuda M."/>
            <person name="Matzkin L."/>
            <person name="McAllister B."/>
            <person name="McBride C.S."/>
            <person name="McKernan B."/>
            <person name="McKernan K."/>
            <person name="Mendez-Lago M."/>
            <person name="Minx P."/>
            <person name="Mollenhauer M.U."/>
            <person name="Montooth K."/>
            <person name="Mount S.M."/>
            <person name="Mu X."/>
            <person name="Myers E."/>
            <person name="Negre B."/>
            <person name="Newfeld S."/>
            <person name="Nielsen R."/>
            <person name="Noor M.A."/>
            <person name="O'Grady P."/>
            <person name="Pachter L."/>
            <person name="Papaceit M."/>
            <person name="Parisi M.J."/>
            <person name="Parisi M."/>
            <person name="Parts L."/>
            <person name="Pedersen J.S."/>
            <person name="Pesole G."/>
            <person name="Phillippy A.M."/>
            <person name="Ponting C.P."/>
            <person name="Pop M."/>
            <person name="Porcelli D."/>
            <person name="Powell J.R."/>
            <person name="Prohaska S."/>
            <person name="Pruitt K."/>
            <person name="Puig M."/>
            <person name="Quesneville H."/>
            <person name="Ram K.R."/>
            <person name="Rand D."/>
            <person name="Rasmussen M.D."/>
            <person name="Reed L.K."/>
            <person name="Reenan R."/>
            <person name="Reily A."/>
            <person name="Remington K.A."/>
            <person name="Rieger T.T."/>
            <person name="Ritchie M.G."/>
            <person name="Robin C."/>
            <person name="Rogers Y.H."/>
            <person name="Rohde C."/>
            <person name="Rozas J."/>
            <person name="Rubenfield M.J."/>
            <person name="Ruiz A."/>
            <person name="Russo S."/>
            <person name="Salzberg S.L."/>
            <person name="Sanchez-Gracia A."/>
            <person name="Saranga D.J."/>
            <person name="Sato H."/>
            <person name="Schaeffer S.W."/>
            <person name="Schatz M.C."/>
            <person name="Schlenke T."/>
            <person name="Schwartz R."/>
            <person name="Segarra C."/>
            <person name="Singh R.S."/>
            <person name="Sirot L."/>
            <person name="Sirota M."/>
            <person name="Sisneros N.B."/>
            <person name="Smith C.D."/>
            <person name="Smith T.F."/>
            <person name="Spieth J."/>
            <person name="Stage D.E."/>
            <person name="Stark A."/>
            <person name="Stephan W."/>
            <person name="Strausberg R.L."/>
            <person name="Strempel S."/>
            <person name="Sturgill D."/>
            <person name="Sutton G."/>
            <person name="Sutton G.G."/>
            <person name="Tao W."/>
            <person name="Teichmann S."/>
            <person name="Tobari Y.N."/>
            <person name="Tomimura Y."/>
            <person name="Tsolas J.M."/>
            <person name="Valente V.L."/>
            <person name="Venter E."/>
            <person name="Venter J.C."/>
            <person name="Vicario S."/>
            <person name="Vieira F.G."/>
            <person name="Vilella A.J."/>
            <person name="Villasante A."/>
            <person name="Walenz B."/>
            <person name="Wang J."/>
            <person name="Wasserman M."/>
            <person name="Watts T."/>
            <person name="Wilson D."/>
            <person name="Wilson R.K."/>
            <person name="Wing R.A."/>
            <person name="Wolfner M.F."/>
            <person name="Wong A."/>
            <person name="Wong G.K."/>
            <person name="Wu C.I."/>
            <person name="Wu G."/>
            <person name="Yamamoto D."/>
            <person name="Yang H.P."/>
            <person name="Yang S.P."/>
            <person name="Yorke J.A."/>
            <person name="Yoshida K."/>
            <person name="Zdobnov E."/>
            <person name="Zhang P."/>
            <person name="Zhang Y."/>
            <person name="Zimin A.V."/>
            <person name="Baldwin J."/>
            <person name="Abdouelleil A."/>
            <person name="Abdulkadir J."/>
            <person name="Abebe A."/>
            <person name="Abera B."/>
            <person name="Abreu J."/>
            <person name="Acer S.C."/>
            <person name="Aftuck L."/>
            <person name="Alexander A."/>
            <person name="An P."/>
            <person name="Anderson E."/>
            <person name="Anderson S."/>
            <person name="Arachi H."/>
            <person name="Azer M."/>
            <person name="Bachantsang P."/>
            <person name="Barry A."/>
            <person name="Bayul T."/>
            <person name="Berlin A."/>
            <person name="Bessette D."/>
            <person name="Bloom T."/>
            <person name="Blye J."/>
            <person name="Boguslavskiy L."/>
            <person name="Bonnet C."/>
            <person name="Boukhgalter B."/>
            <person name="Bourzgui I."/>
            <person name="Brown A."/>
            <person name="Cahill P."/>
            <person name="Channer S."/>
            <person name="Cheshatsang Y."/>
            <person name="Chuda L."/>
            <person name="Citroen M."/>
            <person name="Collymore A."/>
            <person name="Cooke P."/>
            <person name="Costello M."/>
            <person name="D'Aco K."/>
            <person name="Daza R."/>
            <person name="De Haan G."/>
            <person name="DeGray S."/>
            <person name="DeMaso C."/>
            <person name="Dhargay N."/>
            <person name="Dooley K."/>
            <person name="Dooley E."/>
            <person name="Doricent M."/>
            <person name="Dorje P."/>
            <person name="Dorjee K."/>
            <person name="Dupes A."/>
            <person name="Elong R."/>
            <person name="Falk J."/>
            <person name="Farina A."/>
            <person name="Faro S."/>
            <person name="Ferguson D."/>
            <person name="Fisher S."/>
            <person name="Foley C.D."/>
            <person name="Franke A."/>
            <person name="Friedrich D."/>
            <person name="Gadbois L."/>
            <person name="Gearin G."/>
            <person name="Gearin C.R."/>
            <person name="Giannoukos G."/>
            <person name="Goode T."/>
            <person name="Graham J."/>
            <person name="Grandbois E."/>
            <person name="Grewal S."/>
            <person name="Gyaltsen K."/>
            <person name="Hafez N."/>
            <person name="Hagos B."/>
            <person name="Hall J."/>
            <person name="Henson C."/>
            <person name="Hollinger A."/>
            <person name="Honan T."/>
            <person name="Huard M.D."/>
            <person name="Hughes L."/>
            <person name="Hurhula B."/>
            <person name="Husby M.E."/>
            <person name="Kamat A."/>
            <person name="Kanga B."/>
            <person name="Kashin S."/>
            <person name="Khazanovich D."/>
            <person name="Kisner P."/>
            <person name="Lance K."/>
            <person name="Lara M."/>
            <person name="Lee W."/>
            <person name="Lennon N."/>
            <person name="Letendre F."/>
            <person name="LeVine R."/>
            <person name="Lipovsky A."/>
            <person name="Liu X."/>
            <person name="Liu J."/>
            <person name="Liu S."/>
            <person name="Lokyitsang T."/>
            <person name="Lokyitsang Y."/>
            <person name="Lubonja R."/>
            <person name="Lui A."/>
            <person name="MacDonald P."/>
            <person name="Magnisalis V."/>
            <person name="Maru K."/>
            <person name="Matthews C."/>
            <person name="McCusker W."/>
            <person name="McDonough S."/>
            <person name="Mehta T."/>
            <person name="Meldrim J."/>
            <person name="Meneus L."/>
            <person name="Mihai O."/>
            <person name="Mihalev A."/>
            <person name="Mihova T."/>
            <person name="Mittelman R."/>
            <person name="Mlenga V."/>
            <person name="Montmayeur A."/>
            <person name="Mulrain L."/>
            <person name="Navidi A."/>
            <person name="Naylor J."/>
            <person name="Negash T."/>
            <person name="Nguyen T."/>
            <person name="Nguyen N."/>
            <person name="Nicol R."/>
            <person name="Norbu C."/>
            <person name="Norbu N."/>
            <person name="Novod N."/>
            <person name="O'Neill B."/>
            <person name="Osman S."/>
            <person name="Markiewicz E."/>
            <person name="Oyono O.L."/>
            <person name="Patti C."/>
            <person name="Phunkhang P."/>
            <person name="Pierre F."/>
            <person name="Priest M."/>
            <person name="Raghuraman S."/>
            <person name="Rege F."/>
            <person name="Reyes R."/>
            <person name="Rise C."/>
            <person name="Rogov P."/>
            <person name="Ross K."/>
            <person name="Ryan E."/>
            <person name="Settipalli S."/>
            <person name="Shea T."/>
            <person name="Sherpa N."/>
            <person name="Shi L."/>
            <person name="Shih D."/>
            <person name="Sparrow T."/>
            <person name="Spaulding J."/>
            <person name="Stalker J."/>
            <person name="Stange-Thomann N."/>
            <person name="Stavropoulos S."/>
            <person name="Stone C."/>
            <person name="Strader C."/>
            <person name="Tesfaye S."/>
            <person name="Thomson T."/>
            <person name="Thoulutsang Y."/>
            <person name="Thoulutsang D."/>
            <person name="Topham K."/>
            <person name="Topping I."/>
            <person name="Tsamla T."/>
            <person name="Vassiliev H."/>
            <person name="Vo A."/>
            <person name="Wangchuk T."/>
            <person name="Wangdi T."/>
            <person name="Weiand M."/>
            <person name="Wilkinson J."/>
            <person name="Wilson A."/>
            <person name="Yadav S."/>
            <person name="Young G."/>
            <person name="Yu Q."/>
            <person name="Zembek L."/>
            <person name="Zhong D."/>
            <person name="Zimmer A."/>
            <person name="Zwirko Z."/>
            <person name="Jaffe D.B."/>
            <person name="Alvarez P."/>
            <person name="Brockman W."/>
            <person name="Butler J."/>
            <person name="Chin C."/>
            <person name="Gnerre S."/>
            <person name="Grabherr M."/>
            <person name="Kleber M."/>
            <person name="Mauceli E."/>
            <person name="MacCallum I."/>
        </authorList>
    </citation>
    <scope>NUCLEOTIDE SEQUENCE [LARGE SCALE GENOMIC DNA]</scope>
    <source>
        <strain evidence="2">MSH-3 / Tucson 14011-0111.49</strain>
    </source>
</reference>
<dbReference type="Proteomes" id="UP000008744">
    <property type="component" value="Unassembled WGS sequence"/>
</dbReference>
<dbReference type="EMBL" id="CH479182">
    <property type="protein sequence ID" value="EDW34122.1"/>
    <property type="molecule type" value="Genomic_DNA"/>
</dbReference>
<organism evidence="2">
    <name type="scientific">Drosophila persimilis</name>
    <name type="common">Fruit fly</name>
    <dbReference type="NCBI Taxonomy" id="7234"/>
    <lineage>
        <taxon>Eukaryota</taxon>
        <taxon>Metazoa</taxon>
        <taxon>Ecdysozoa</taxon>
        <taxon>Arthropoda</taxon>
        <taxon>Hexapoda</taxon>
        <taxon>Insecta</taxon>
        <taxon>Pterygota</taxon>
        <taxon>Neoptera</taxon>
        <taxon>Endopterygota</taxon>
        <taxon>Diptera</taxon>
        <taxon>Brachycera</taxon>
        <taxon>Muscomorpha</taxon>
        <taxon>Ephydroidea</taxon>
        <taxon>Drosophilidae</taxon>
        <taxon>Drosophila</taxon>
        <taxon>Sophophora</taxon>
    </lineage>
</organism>
<proteinExistence type="predicted"/>
<dbReference type="AlphaFoldDB" id="B4GET7"/>
<dbReference type="eggNOG" id="ENOG502TM7S">
    <property type="taxonomic scope" value="Eukaryota"/>
</dbReference>
<keyword evidence="2" id="KW-1185">Reference proteome</keyword>
<dbReference type="HOGENOM" id="CLU_1385514_0_0_1"/>
<dbReference type="PhylomeDB" id="B4GET7"/>
<evidence type="ECO:0000313" key="1">
    <source>
        <dbReference type="EMBL" id="EDW34122.1"/>
    </source>
</evidence>
<sequence length="195" mass="22369">MGATSSQPRSAEIVNPNPFQISREVVERLEQAREEMAKTSGESGSCEQCKKKILSVSGSGDAPSTLEHQSKEVPEVEPVDWPWKKRAVEMEESQFHESVKRVEELFGTPMKWTEDLEGEIKQMEKELTTCYRENPYETLKCETLAKRYHSFIFTNHFKAISKLEPKDSRPKSTRVPKDLVHIEAKQENMPAPLMD</sequence>
<accession>B4GET7</accession>
<protein>
    <submittedName>
        <fullName evidence="1">GL22069</fullName>
    </submittedName>
</protein>
<gene>
    <name evidence="1" type="primary">Dper\GL22069</name>
    <name evidence="1" type="ORF">Dper_GL22069</name>
</gene>
<dbReference type="KEGG" id="dpe:6591978"/>
<dbReference type="OMA" id="QYHRFVF"/>
<evidence type="ECO:0000313" key="2">
    <source>
        <dbReference type="Proteomes" id="UP000008744"/>
    </source>
</evidence>
<name>B4GET7_DROPE</name>
<dbReference type="OrthoDB" id="70030at2759"/>